<dbReference type="SMART" id="SM00450">
    <property type="entry name" value="RHOD"/>
    <property type="match status" value="1"/>
</dbReference>
<evidence type="ECO:0000259" key="1">
    <source>
        <dbReference type="PROSITE" id="PS50206"/>
    </source>
</evidence>
<dbReference type="KEGG" id="cts:Ctha_0892"/>
<dbReference type="RefSeq" id="WP_012499443.1">
    <property type="nucleotide sequence ID" value="NC_011026.1"/>
</dbReference>
<gene>
    <name evidence="2" type="ordered locus">Ctha_0892</name>
</gene>
<organism evidence="2 3">
    <name type="scientific">Chloroherpeton thalassium (strain ATCC 35110 / GB-78)</name>
    <dbReference type="NCBI Taxonomy" id="517418"/>
    <lineage>
        <taxon>Bacteria</taxon>
        <taxon>Pseudomonadati</taxon>
        <taxon>Chlorobiota</taxon>
        <taxon>Chlorobiia</taxon>
        <taxon>Chlorobiales</taxon>
        <taxon>Chloroherpetonaceae</taxon>
        <taxon>Chloroherpeton</taxon>
    </lineage>
</organism>
<dbReference type="InterPro" id="IPR036873">
    <property type="entry name" value="Rhodanese-like_dom_sf"/>
</dbReference>
<dbReference type="HOGENOM" id="CLU_089574_11_0_10"/>
<dbReference type="PROSITE" id="PS50206">
    <property type="entry name" value="RHODANESE_3"/>
    <property type="match status" value="1"/>
</dbReference>
<sequence>MESVLKKMTLDFFGEGRHKITPEELIEAKNVLLLDVRTIEEVGSLSISLKYHPNIEYKNIPLHELPDRLNEVSREKFIAVFCPGTVRETMAYTYLLLHNYENARIIEGGYPALSEIVLPGKMLKVIRKGV</sequence>
<evidence type="ECO:0000313" key="3">
    <source>
        <dbReference type="Proteomes" id="UP000001208"/>
    </source>
</evidence>
<dbReference type="EMBL" id="CP001100">
    <property type="protein sequence ID" value="ACF13359.1"/>
    <property type="molecule type" value="Genomic_DNA"/>
</dbReference>
<accession>B3QWZ5</accession>
<dbReference type="Proteomes" id="UP000001208">
    <property type="component" value="Chromosome"/>
</dbReference>
<name>B3QWZ5_CHLT3</name>
<dbReference type="eggNOG" id="COG0607">
    <property type="taxonomic scope" value="Bacteria"/>
</dbReference>
<dbReference type="OrthoDB" id="1450994at2"/>
<reference evidence="2 3" key="1">
    <citation type="submission" date="2008-06" db="EMBL/GenBank/DDBJ databases">
        <title>Complete sequence of Chloroherpeton thalassium ATCC 35110.</title>
        <authorList>
            <consortium name="US DOE Joint Genome Institute"/>
            <person name="Lucas S."/>
            <person name="Copeland A."/>
            <person name="Lapidus A."/>
            <person name="Glavina del Rio T."/>
            <person name="Dalin E."/>
            <person name="Tice H."/>
            <person name="Bruce D."/>
            <person name="Goodwin L."/>
            <person name="Pitluck S."/>
            <person name="Schmutz J."/>
            <person name="Larimer F."/>
            <person name="Land M."/>
            <person name="Hauser L."/>
            <person name="Kyrpides N."/>
            <person name="Mikhailova N."/>
            <person name="Liu Z."/>
            <person name="Li T."/>
            <person name="Zhao F."/>
            <person name="Overmann J."/>
            <person name="Bryant D.A."/>
            <person name="Richardson P."/>
        </authorList>
    </citation>
    <scope>NUCLEOTIDE SEQUENCE [LARGE SCALE GENOMIC DNA]</scope>
    <source>
        <strain evidence="3">ATCC 35110 / GB-78</strain>
    </source>
</reference>
<dbReference type="Pfam" id="PF00581">
    <property type="entry name" value="Rhodanese"/>
    <property type="match status" value="1"/>
</dbReference>
<feature type="domain" description="Rhodanese" evidence="1">
    <location>
        <begin position="59"/>
        <end position="122"/>
    </location>
</feature>
<dbReference type="STRING" id="517418.Ctha_0892"/>
<dbReference type="InterPro" id="IPR001763">
    <property type="entry name" value="Rhodanese-like_dom"/>
</dbReference>
<proteinExistence type="predicted"/>
<protein>
    <submittedName>
        <fullName evidence="2">Rhodanese domain protein</fullName>
    </submittedName>
</protein>
<dbReference type="AlphaFoldDB" id="B3QWZ5"/>
<dbReference type="Gene3D" id="3.40.250.10">
    <property type="entry name" value="Rhodanese-like domain"/>
    <property type="match status" value="1"/>
</dbReference>
<dbReference type="SUPFAM" id="SSF52821">
    <property type="entry name" value="Rhodanese/Cell cycle control phosphatase"/>
    <property type="match status" value="1"/>
</dbReference>
<dbReference type="CDD" id="cd00158">
    <property type="entry name" value="RHOD"/>
    <property type="match status" value="1"/>
</dbReference>
<keyword evidence="3" id="KW-1185">Reference proteome</keyword>
<evidence type="ECO:0000313" key="2">
    <source>
        <dbReference type="EMBL" id="ACF13359.1"/>
    </source>
</evidence>